<dbReference type="PROSITE" id="PS52015">
    <property type="entry name" value="TONB_CTD"/>
    <property type="match status" value="1"/>
</dbReference>
<evidence type="ECO:0000313" key="8">
    <source>
        <dbReference type="Proteomes" id="UP000613266"/>
    </source>
</evidence>
<dbReference type="AlphaFoldDB" id="A0A931J142"/>
<evidence type="ECO:0000313" key="7">
    <source>
        <dbReference type="EMBL" id="MBH9577584.1"/>
    </source>
</evidence>
<comment type="caution">
    <text evidence="7">The sequence shown here is derived from an EMBL/GenBank/DDBJ whole genome shotgun (WGS) entry which is preliminary data.</text>
</comment>
<dbReference type="Gene3D" id="3.30.1150.10">
    <property type="match status" value="1"/>
</dbReference>
<proteinExistence type="predicted"/>
<keyword evidence="2" id="KW-0812">Transmembrane</keyword>
<keyword evidence="8" id="KW-1185">Reference proteome</keyword>
<dbReference type="SUPFAM" id="SSF74653">
    <property type="entry name" value="TolA/TonB C-terminal domain"/>
    <property type="match status" value="1"/>
</dbReference>
<name>A0A931J142_9BURK</name>
<dbReference type="InterPro" id="IPR006260">
    <property type="entry name" value="TonB/TolA_C"/>
</dbReference>
<evidence type="ECO:0000256" key="2">
    <source>
        <dbReference type="ARBA" id="ARBA00022692"/>
    </source>
</evidence>
<feature type="region of interest" description="Disordered" evidence="5">
    <location>
        <begin position="64"/>
        <end position="95"/>
    </location>
</feature>
<evidence type="ECO:0000256" key="1">
    <source>
        <dbReference type="ARBA" id="ARBA00004167"/>
    </source>
</evidence>
<dbReference type="EMBL" id="JAEDAK010000007">
    <property type="protein sequence ID" value="MBH9577584.1"/>
    <property type="molecule type" value="Genomic_DNA"/>
</dbReference>
<dbReference type="GO" id="GO:0016020">
    <property type="term" value="C:membrane"/>
    <property type="evidence" value="ECO:0007669"/>
    <property type="project" value="UniProtKB-SubCell"/>
</dbReference>
<evidence type="ECO:0000256" key="3">
    <source>
        <dbReference type="ARBA" id="ARBA00022989"/>
    </source>
</evidence>
<comment type="subcellular location">
    <subcellularLocation>
        <location evidence="1">Membrane</location>
        <topology evidence="1">Single-pass membrane protein</topology>
    </subcellularLocation>
</comment>
<accession>A0A931J142</accession>
<keyword evidence="3" id="KW-1133">Transmembrane helix</keyword>
<dbReference type="GO" id="GO:0055085">
    <property type="term" value="P:transmembrane transport"/>
    <property type="evidence" value="ECO:0007669"/>
    <property type="project" value="InterPro"/>
</dbReference>
<organism evidence="7 8">
    <name type="scientific">Inhella proteolytica</name>
    <dbReference type="NCBI Taxonomy" id="2795029"/>
    <lineage>
        <taxon>Bacteria</taxon>
        <taxon>Pseudomonadati</taxon>
        <taxon>Pseudomonadota</taxon>
        <taxon>Betaproteobacteria</taxon>
        <taxon>Burkholderiales</taxon>
        <taxon>Sphaerotilaceae</taxon>
        <taxon>Inhella</taxon>
    </lineage>
</organism>
<dbReference type="Proteomes" id="UP000613266">
    <property type="component" value="Unassembled WGS sequence"/>
</dbReference>
<feature type="domain" description="TonB C-terminal" evidence="6">
    <location>
        <begin position="186"/>
        <end position="283"/>
    </location>
</feature>
<dbReference type="NCBIfam" id="TIGR01352">
    <property type="entry name" value="tonB_Cterm"/>
    <property type="match status" value="1"/>
</dbReference>
<sequence length="292" mass="32112">MKLLQRAQAQPLHAALAASALLHIALLFVQLATPGSALRSWAEERLEVILVNTQGERAPTKAQALAQANLSGGGDSPAPERAQSPLPPSTEMELGDAIDPSQKKRVQELRQQQRQLLVEARRELAKLPPPDPQEEAASPEGRALAERRRQLLALMAEIERRVNQDNSGPRQRFVSPATQEVVYARYYDALRRRIEARGTADFPTQQGRRLYGQLTMTLSVNAEGRLLGTEIVQPSGNNLLDRRAVAIVRAAGPFGAFSKEMRQEAEILVISARFSFDRDKGLHTALEAPASP</sequence>
<keyword evidence="4" id="KW-0472">Membrane</keyword>
<dbReference type="RefSeq" id="WP_198111356.1">
    <property type="nucleotide sequence ID" value="NZ_JAEDAK010000007.1"/>
</dbReference>
<evidence type="ECO:0000259" key="6">
    <source>
        <dbReference type="PROSITE" id="PS52015"/>
    </source>
</evidence>
<evidence type="ECO:0000256" key="5">
    <source>
        <dbReference type="SAM" id="MobiDB-lite"/>
    </source>
</evidence>
<dbReference type="InterPro" id="IPR037682">
    <property type="entry name" value="TonB_C"/>
</dbReference>
<dbReference type="Pfam" id="PF13103">
    <property type="entry name" value="TonB_2"/>
    <property type="match status" value="1"/>
</dbReference>
<evidence type="ECO:0000256" key="4">
    <source>
        <dbReference type="ARBA" id="ARBA00023136"/>
    </source>
</evidence>
<feature type="region of interest" description="Disordered" evidence="5">
    <location>
        <begin position="124"/>
        <end position="143"/>
    </location>
</feature>
<gene>
    <name evidence="7" type="ORF">I7X39_11795</name>
</gene>
<reference evidence="7" key="1">
    <citation type="submission" date="2020-12" db="EMBL/GenBank/DDBJ databases">
        <title>The genome sequence of Inhella sp. 1Y17.</title>
        <authorList>
            <person name="Liu Y."/>
        </authorList>
    </citation>
    <scope>NUCLEOTIDE SEQUENCE</scope>
    <source>
        <strain evidence="7">1Y17</strain>
    </source>
</reference>
<protein>
    <submittedName>
        <fullName evidence="7">TonB family protein</fullName>
    </submittedName>
</protein>